<name>A0A841Q692_9BACI</name>
<protein>
    <submittedName>
        <fullName evidence="1">Uncharacterized protein</fullName>
    </submittedName>
</protein>
<dbReference type="AlphaFoldDB" id="A0A841Q692"/>
<sequence length="92" mass="10874">METVNKEDLKQFISSSVQICIHGKEGEDMAPWVKRNIKDVTLCPDKTHVRIYFDKHFFFAVPLTSTVWKKENEWVAYDKETELYYAIRSEGN</sequence>
<organism evidence="1 2">
    <name type="scientific">Salirhabdus euzebyi</name>
    <dbReference type="NCBI Taxonomy" id="394506"/>
    <lineage>
        <taxon>Bacteria</taxon>
        <taxon>Bacillati</taxon>
        <taxon>Bacillota</taxon>
        <taxon>Bacilli</taxon>
        <taxon>Bacillales</taxon>
        <taxon>Bacillaceae</taxon>
        <taxon>Salirhabdus</taxon>
    </lineage>
</organism>
<dbReference type="Proteomes" id="UP000581688">
    <property type="component" value="Unassembled WGS sequence"/>
</dbReference>
<keyword evidence="2" id="KW-1185">Reference proteome</keyword>
<dbReference type="RefSeq" id="WP_174496863.1">
    <property type="nucleotide sequence ID" value="NZ_CADDWK010000009.1"/>
</dbReference>
<reference evidence="1 2" key="1">
    <citation type="submission" date="2020-08" db="EMBL/GenBank/DDBJ databases">
        <title>Genomic Encyclopedia of Type Strains, Phase IV (KMG-IV): sequencing the most valuable type-strain genomes for metagenomic binning, comparative biology and taxonomic classification.</title>
        <authorList>
            <person name="Goeker M."/>
        </authorList>
    </citation>
    <scope>NUCLEOTIDE SEQUENCE [LARGE SCALE GENOMIC DNA]</scope>
    <source>
        <strain evidence="1 2">DSM 19612</strain>
    </source>
</reference>
<evidence type="ECO:0000313" key="2">
    <source>
        <dbReference type="Proteomes" id="UP000581688"/>
    </source>
</evidence>
<dbReference type="EMBL" id="JACHGH010000007">
    <property type="protein sequence ID" value="MBB6454029.1"/>
    <property type="molecule type" value="Genomic_DNA"/>
</dbReference>
<proteinExistence type="predicted"/>
<evidence type="ECO:0000313" key="1">
    <source>
        <dbReference type="EMBL" id="MBB6454029.1"/>
    </source>
</evidence>
<gene>
    <name evidence="1" type="ORF">HNQ94_002480</name>
</gene>
<accession>A0A841Q692</accession>
<comment type="caution">
    <text evidence="1">The sequence shown here is derived from an EMBL/GenBank/DDBJ whole genome shotgun (WGS) entry which is preliminary data.</text>
</comment>